<sequence>MNKLPLFYLLLGLCLFYNTRCISLAGVGRSGFSREVPNVKNTYLKFNIRNYKDRKNYDPDSWFYKINQFILLVEWFDSEPPFPYTKNSGYSFPINPPESYYQNKEDKIGRMRIRQILNGDRRDYFIFDCEYWMPMPAGLGKFKFYMNDYENGRISEVTKELNLPENHSIRLAIHPARIDYSKYPPTVIHLQVGENKNSQEGRKGFAFEFQIEENKPGDVEPKCNVDSSENR</sequence>
<organism evidence="1 2">
    <name type="scientific">Leptospira semungkisensis</name>
    <dbReference type="NCBI Taxonomy" id="2484985"/>
    <lineage>
        <taxon>Bacteria</taxon>
        <taxon>Pseudomonadati</taxon>
        <taxon>Spirochaetota</taxon>
        <taxon>Spirochaetia</taxon>
        <taxon>Leptospirales</taxon>
        <taxon>Leptospiraceae</taxon>
        <taxon>Leptospira</taxon>
    </lineage>
</organism>
<proteinExistence type="predicted"/>
<evidence type="ECO:0000313" key="2">
    <source>
        <dbReference type="Proteomes" id="UP000297453"/>
    </source>
</evidence>
<dbReference type="EMBL" id="RQEP01000010">
    <property type="protein sequence ID" value="TGK04903.1"/>
    <property type="molecule type" value="Genomic_DNA"/>
</dbReference>
<comment type="caution">
    <text evidence="1">The sequence shown here is derived from an EMBL/GenBank/DDBJ whole genome shotgun (WGS) entry which is preliminary data.</text>
</comment>
<dbReference type="RefSeq" id="WP_135586895.1">
    <property type="nucleotide sequence ID" value="NZ_RQEP01000010.1"/>
</dbReference>
<gene>
    <name evidence="1" type="ORF">EHO59_08605</name>
</gene>
<protein>
    <submittedName>
        <fullName evidence="1">Uncharacterized protein</fullName>
    </submittedName>
</protein>
<dbReference type="OrthoDB" id="325551at2"/>
<dbReference type="Proteomes" id="UP000297453">
    <property type="component" value="Unassembled WGS sequence"/>
</dbReference>
<evidence type="ECO:0000313" key="1">
    <source>
        <dbReference type="EMBL" id="TGK04903.1"/>
    </source>
</evidence>
<name>A0A4R9G133_9LEPT</name>
<keyword evidence="2" id="KW-1185">Reference proteome</keyword>
<accession>A0A4R9G133</accession>
<dbReference type="AlphaFoldDB" id="A0A4R9G133"/>
<reference evidence="1" key="1">
    <citation type="journal article" date="2019" name="PLoS Negl. Trop. Dis.">
        <title>Revisiting the worldwide diversity of Leptospira species in the environment.</title>
        <authorList>
            <person name="Vincent A.T."/>
            <person name="Schiettekatte O."/>
            <person name="Bourhy P."/>
            <person name="Veyrier F.J."/>
            <person name="Picardeau M."/>
        </authorList>
    </citation>
    <scope>NUCLEOTIDE SEQUENCE [LARGE SCALE GENOMIC DNA]</scope>
    <source>
        <strain evidence="1">SSS9</strain>
    </source>
</reference>